<sequence length="212" mass="23216">MTSTSATSTLVIQFCKWPAAGNVKTRLIPALGEQGAVDAHLALSTAVLENLLVAGFPVELWWDRAPDDLQYAESSRLFDLLKQNGVKEQVQCEGNLGQRMSGALRDGLERVERVIIVGSDCPAVQGEYVRKAAAALEKTDVVLGPAEDGGYVLIGVRNLESRMFDGVEWGTDKVLLQTAQRAEEVGLTVGRLNTLWDVDEVEDWDRFQLGRS</sequence>
<dbReference type="Proteomes" id="UP000298049">
    <property type="component" value="Chromosome"/>
</dbReference>
<organism evidence="1 2">
    <name type="scientific">Hydrocarboniclastica marina</name>
    <dbReference type="NCBI Taxonomy" id="2259620"/>
    <lineage>
        <taxon>Bacteria</taxon>
        <taxon>Pseudomonadati</taxon>
        <taxon>Pseudomonadota</taxon>
        <taxon>Gammaproteobacteria</taxon>
        <taxon>Alteromonadales</taxon>
        <taxon>Alteromonadaceae</taxon>
        <taxon>Hydrocarboniclastica</taxon>
    </lineage>
</organism>
<keyword evidence="1" id="KW-0808">Transferase</keyword>
<evidence type="ECO:0000313" key="2">
    <source>
        <dbReference type="Proteomes" id="UP000298049"/>
    </source>
</evidence>
<dbReference type="Pfam" id="PF09837">
    <property type="entry name" value="DUF2064"/>
    <property type="match status" value="1"/>
</dbReference>
<dbReference type="InterPro" id="IPR029044">
    <property type="entry name" value="Nucleotide-diphossugar_trans"/>
</dbReference>
<keyword evidence="2" id="KW-1185">Reference proteome</keyword>
<dbReference type="GO" id="GO:0016740">
    <property type="term" value="F:transferase activity"/>
    <property type="evidence" value="ECO:0007669"/>
    <property type="project" value="UniProtKB-KW"/>
</dbReference>
<dbReference type="OrthoDB" id="9798250at2"/>
<dbReference type="RefSeq" id="WP_136548293.1">
    <property type="nucleotide sequence ID" value="NZ_CP031093.1"/>
</dbReference>
<dbReference type="KEGG" id="hmi:soil367_07230"/>
<dbReference type="PANTHER" id="PTHR36529:SF1">
    <property type="entry name" value="GLYCOSYLTRANSFERASE"/>
    <property type="match status" value="1"/>
</dbReference>
<dbReference type="NCBIfam" id="TIGR04282">
    <property type="entry name" value="glyco_like_cofC"/>
    <property type="match status" value="1"/>
</dbReference>
<dbReference type="InterPro" id="IPR018641">
    <property type="entry name" value="Trfase_1_rSAM/seldom-assoc"/>
</dbReference>
<protein>
    <submittedName>
        <fullName evidence="1">Glycosyltransferase</fullName>
    </submittedName>
</protein>
<dbReference type="AlphaFoldDB" id="A0A4P7XG90"/>
<accession>A0A4P7XG90</accession>
<dbReference type="SUPFAM" id="SSF53448">
    <property type="entry name" value="Nucleotide-diphospho-sugar transferases"/>
    <property type="match status" value="1"/>
</dbReference>
<dbReference type="Gene3D" id="3.90.550.10">
    <property type="entry name" value="Spore Coat Polysaccharide Biosynthesis Protein SpsA, Chain A"/>
    <property type="match status" value="1"/>
</dbReference>
<proteinExistence type="predicted"/>
<name>A0A4P7XG90_9ALTE</name>
<dbReference type="EMBL" id="CP031093">
    <property type="protein sequence ID" value="QCF25725.1"/>
    <property type="molecule type" value="Genomic_DNA"/>
</dbReference>
<dbReference type="PANTHER" id="PTHR36529">
    <property type="entry name" value="SLL1095 PROTEIN"/>
    <property type="match status" value="1"/>
</dbReference>
<reference evidence="1 2" key="1">
    <citation type="submission" date="2018-07" db="EMBL/GenBank/DDBJ databases">
        <title>Marsedoiliclastica nanhaica gen. nov. sp. nov., a novel marine hydrocarbonoclastic bacterium isolated from an in-situ enriched hydrocarbon-degrading consortium in deep-sea sediment.</title>
        <authorList>
            <person name="Dong C."/>
            <person name="Ma T."/>
            <person name="Liu R."/>
            <person name="Shao Z."/>
        </authorList>
    </citation>
    <scope>NUCLEOTIDE SEQUENCE [LARGE SCALE GENOMIC DNA]</scope>
    <source>
        <strain evidence="2">soil36-7</strain>
    </source>
</reference>
<evidence type="ECO:0000313" key="1">
    <source>
        <dbReference type="EMBL" id="QCF25725.1"/>
    </source>
</evidence>
<gene>
    <name evidence="1" type="ORF">soil367_07230</name>
</gene>